<dbReference type="Proteomes" id="UP000001955">
    <property type="component" value="Chromosome"/>
</dbReference>
<dbReference type="InterPro" id="IPR019732">
    <property type="entry name" value="SigmaS_Anti-adapt_IraP"/>
</dbReference>
<dbReference type="HOGENOM" id="CLU_2587802_0_0_6"/>
<name>I2BBV7_SHIBC</name>
<accession>K6VZA7</accession>
<dbReference type="AlphaFoldDB" id="I2BBV7"/>
<evidence type="ECO:0000256" key="1">
    <source>
        <dbReference type="ARBA" id="ARBA00022490"/>
    </source>
</evidence>
<dbReference type="GO" id="GO:0005737">
    <property type="term" value="C:cytoplasm"/>
    <property type="evidence" value="ECO:0007669"/>
    <property type="project" value="InterPro"/>
</dbReference>
<sequence>MRYLISELLVNIAAREEESVRLEHRVAVMEIFFRQMMDKMSSEERQRLIDGVRDKVAHNDSGPVSYDTALLQQQMNRLLD</sequence>
<gene>
    <name evidence="4" type="ordered locus">EBL_c29410</name>
</gene>
<dbReference type="RefSeq" id="WP_002443036.1">
    <property type="nucleotide sequence ID" value="NC_017910.1"/>
</dbReference>
<dbReference type="KEGG" id="ebt:EBL_c29410"/>
<keyword evidence="1" id="KW-0963">Cytoplasm</keyword>
<protein>
    <submittedName>
        <fullName evidence="4">Uncharacterized protein</fullName>
    </submittedName>
</protein>
<organism evidence="4 5">
    <name type="scientific">Shimwellia blattae (strain ATCC 29907 / DSM 4481 / JCM 1650 / NBRC 105725 / CDC 9005-74)</name>
    <name type="common">Escherichia blattae</name>
    <dbReference type="NCBI Taxonomy" id="630626"/>
    <lineage>
        <taxon>Bacteria</taxon>
        <taxon>Pseudomonadati</taxon>
        <taxon>Pseudomonadota</taxon>
        <taxon>Gammaproteobacteria</taxon>
        <taxon>Enterobacterales</taxon>
        <taxon>Enterobacteriaceae</taxon>
        <taxon>Shimwellia</taxon>
    </lineage>
</organism>
<dbReference type="EMBL" id="CP001560">
    <property type="protein sequence ID" value="AFJ48011.1"/>
    <property type="molecule type" value="Genomic_DNA"/>
</dbReference>
<evidence type="ECO:0000313" key="4">
    <source>
        <dbReference type="EMBL" id="AFJ48011.1"/>
    </source>
</evidence>
<proteinExistence type="predicted"/>
<dbReference type="Pfam" id="PF10796">
    <property type="entry name" value="Anti-adapt_IraP"/>
    <property type="match status" value="1"/>
</dbReference>
<evidence type="ECO:0000256" key="2">
    <source>
        <dbReference type="ARBA" id="ARBA00023016"/>
    </source>
</evidence>
<keyword evidence="2" id="KW-0346">Stress response</keyword>
<reference evidence="4 5" key="1">
    <citation type="journal article" date="2012" name="J. Bacteriol.">
        <title>Complete genome sequence of the B12-producing Shimwellia blattae strain DSM 4481, isolated from a cockroach.</title>
        <authorList>
            <person name="Brzuszkiewicz E."/>
            <person name="Waschkowitz T."/>
            <person name="Wiezer A."/>
            <person name="Daniel R."/>
        </authorList>
    </citation>
    <scope>NUCLEOTIDE SEQUENCE [LARGE SCALE GENOMIC DNA]</scope>
    <source>
        <strain evidence="5">ATCC 29907 / DSM 4481 / JCM 1650 / NBRC 105725 / CDC 9005-74</strain>
    </source>
</reference>
<keyword evidence="5" id="KW-1185">Reference proteome</keyword>
<keyword evidence="3" id="KW-0175">Coiled coil</keyword>
<evidence type="ECO:0000313" key="5">
    <source>
        <dbReference type="Proteomes" id="UP000001955"/>
    </source>
</evidence>
<evidence type="ECO:0000256" key="3">
    <source>
        <dbReference type="ARBA" id="ARBA00023054"/>
    </source>
</evidence>
<accession>I2BBV7</accession>